<dbReference type="Pfam" id="PF00450">
    <property type="entry name" value="Peptidase_S10"/>
    <property type="match status" value="1"/>
</dbReference>
<keyword evidence="2" id="KW-0378">Hydrolase</keyword>
<keyword evidence="2" id="KW-0121">Carboxypeptidase</keyword>
<feature type="region of interest" description="Disordered" evidence="3">
    <location>
        <begin position="50"/>
        <end position="81"/>
    </location>
</feature>
<accession>A0AAV5DN52</accession>
<dbReference type="InterPro" id="IPR029058">
    <property type="entry name" value="AB_hydrolase_fold"/>
</dbReference>
<reference evidence="4" key="1">
    <citation type="journal article" date="2018" name="DNA Res.">
        <title>Multiple hybrid de novo genome assembly of finger millet, an orphan allotetraploid crop.</title>
        <authorList>
            <person name="Hatakeyama M."/>
            <person name="Aluri S."/>
            <person name="Balachadran M.T."/>
            <person name="Sivarajan S.R."/>
            <person name="Patrignani A."/>
            <person name="Gruter S."/>
            <person name="Poveda L."/>
            <person name="Shimizu-Inatsugi R."/>
            <person name="Baeten J."/>
            <person name="Francoijs K.J."/>
            <person name="Nataraja K.N."/>
            <person name="Reddy Y.A.N."/>
            <person name="Phadnis S."/>
            <person name="Ravikumar R.L."/>
            <person name="Schlapbach R."/>
            <person name="Sreeman S.M."/>
            <person name="Shimizu K.K."/>
        </authorList>
    </citation>
    <scope>NUCLEOTIDE SEQUENCE</scope>
</reference>
<evidence type="ECO:0000313" key="4">
    <source>
        <dbReference type="EMBL" id="GJN11972.1"/>
    </source>
</evidence>
<comment type="similarity">
    <text evidence="1 2">Belongs to the peptidase S10 family.</text>
</comment>
<protein>
    <recommendedName>
        <fullName evidence="2">Carboxypeptidase</fullName>
        <ecNumber evidence="2">3.4.16.-</ecNumber>
    </recommendedName>
</protein>
<dbReference type="PANTHER" id="PTHR11802:SF314">
    <property type="entry name" value="CARBOXYPEPTIDASE"/>
    <property type="match status" value="1"/>
</dbReference>
<dbReference type="PROSITE" id="PS00131">
    <property type="entry name" value="CARBOXYPEPT_SER_SER"/>
    <property type="match status" value="1"/>
</dbReference>
<name>A0AAV5DN52_ELECO</name>
<dbReference type="SUPFAM" id="SSF53474">
    <property type="entry name" value="alpha/beta-Hydrolases"/>
    <property type="match status" value="1"/>
</dbReference>
<dbReference type="EMBL" id="BQKI01000021">
    <property type="protein sequence ID" value="GJN11972.1"/>
    <property type="molecule type" value="Genomic_DNA"/>
</dbReference>
<dbReference type="PANTHER" id="PTHR11802">
    <property type="entry name" value="SERINE PROTEASE FAMILY S10 SERINE CARBOXYPEPTIDASE"/>
    <property type="match status" value="1"/>
</dbReference>
<comment type="caution">
    <text evidence="4">The sequence shown here is derived from an EMBL/GenBank/DDBJ whole genome shotgun (WGS) entry which is preliminary data.</text>
</comment>
<dbReference type="PRINTS" id="PR00724">
    <property type="entry name" value="CRBOXYPTASEC"/>
</dbReference>
<evidence type="ECO:0000256" key="2">
    <source>
        <dbReference type="RuleBase" id="RU361156"/>
    </source>
</evidence>
<keyword evidence="2" id="KW-0645">Protease</keyword>
<dbReference type="GO" id="GO:0006508">
    <property type="term" value="P:proteolysis"/>
    <property type="evidence" value="ECO:0007669"/>
    <property type="project" value="UniProtKB-KW"/>
</dbReference>
<reference evidence="4" key="2">
    <citation type="submission" date="2021-12" db="EMBL/GenBank/DDBJ databases">
        <title>Resequencing data analysis of finger millet.</title>
        <authorList>
            <person name="Hatakeyama M."/>
            <person name="Aluri S."/>
            <person name="Balachadran M.T."/>
            <person name="Sivarajan S.R."/>
            <person name="Poveda L."/>
            <person name="Shimizu-Inatsugi R."/>
            <person name="Schlapbach R."/>
            <person name="Sreeman S.M."/>
            <person name="Shimizu K.K."/>
        </authorList>
    </citation>
    <scope>NUCLEOTIDE SEQUENCE</scope>
</reference>
<proteinExistence type="inferred from homology"/>
<dbReference type="Gene3D" id="3.40.50.1820">
    <property type="entry name" value="alpha/beta hydrolase"/>
    <property type="match status" value="1"/>
</dbReference>
<sequence length="544" mass="59388">MCCLESGLDMFHASMCGPAGTLNTLLTLTNYNSTRHLSFLPGKQLTFLNRSSPKNPIAPGPAQQLLGRRSPLQPTASRAPHRSLLRLGAPASLFSAMEMRSMALICLLCCLFHDSAAISTGTSDGMERWGYAKTRPRNQLPRSSTLSSISVIFLSEDGGSGVGRGNFLEIGPLDVNLKPRNWTWLHQADLIFVDNPVGVGYSYAEDRSAVATTDSQAAMDVTEVLKVLARELPTLQDSPLFLVGESYGGKLAAMIGNSVLRAIHAGTLKLTLGGIVLGDSWISSEDFSLSYAQLLHDVSRLIDNAVADANKMAESVKNKIAVGQFAEAQKIWTDLLDFIDSKTDSVAIEFSAVGSFQNIYNFMLDTGMNPVLARSPLLTRTQLMVQNNQSSGSAPTIDGIMNGIIKQKLKIIPKTVVWKEATLEVYEALANDFMKPAIKEASYQMSVNVTVYNGQLDVICPTIGVEAWVNKLKWVGLKSFLSQSRQPLHYCDSDKYCSKAIKAYVRSHSNLRFYWILGAGHMVPVDQPYAAFRMIGSVTKSLGK</sequence>
<keyword evidence="5" id="KW-1185">Reference proteome</keyword>
<gene>
    <name evidence="4" type="primary">ga30212</name>
    <name evidence="4" type="ORF">PR202_ga30212</name>
</gene>
<dbReference type="AlphaFoldDB" id="A0AAV5DN52"/>
<dbReference type="Proteomes" id="UP001054889">
    <property type="component" value="Unassembled WGS sequence"/>
</dbReference>
<dbReference type="GO" id="GO:0004185">
    <property type="term" value="F:serine-type carboxypeptidase activity"/>
    <property type="evidence" value="ECO:0007669"/>
    <property type="project" value="UniProtKB-UniRule"/>
</dbReference>
<dbReference type="EC" id="3.4.16.-" evidence="2"/>
<evidence type="ECO:0000313" key="5">
    <source>
        <dbReference type="Proteomes" id="UP001054889"/>
    </source>
</evidence>
<evidence type="ECO:0000256" key="1">
    <source>
        <dbReference type="ARBA" id="ARBA00009431"/>
    </source>
</evidence>
<organism evidence="4 5">
    <name type="scientific">Eleusine coracana subsp. coracana</name>
    <dbReference type="NCBI Taxonomy" id="191504"/>
    <lineage>
        <taxon>Eukaryota</taxon>
        <taxon>Viridiplantae</taxon>
        <taxon>Streptophyta</taxon>
        <taxon>Embryophyta</taxon>
        <taxon>Tracheophyta</taxon>
        <taxon>Spermatophyta</taxon>
        <taxon>Magnoliopsida</taxon>
        <taxon>Liliopsida</taxon>
        <taxon>Poales</taxon>
        <taxon>Poaceae</taxon>
        <taxon>PACMAD clade</taxon>
        <taxon>Chloridoideae</taxon>
        <taxon>Cynodonteae</taxon>
        <taxon>Eleusininae</taxon>
        <taxon>Eleusine</taxon>
    </lineage>
</organism>
<dbReference type="InterPro" id="IPR018202">
    <property type="entry name" value="Ser_caboxypep_ser_AS"/>
</dbReference>
<dbReference type="InterPro" id="IPR001563">
    <property type="entry name" value="Peptidase_S10"/>
</dbReference>
<evidence type="ECO:0000256" key="3">
    <source>
        <dbReference type="SAM" id="MobiDB-lite"/>
    </source>
</evidence>